<proteinExistence type="predicted"/>
<evidence type="ECO:0000256" key="1">
    <source>
        <dbReference type="SAM" id="MobiDB-lite"/>
    </source>
</evidence>
<organism evidence="2">
    <name type="scientific">termite gut metagenome</name>
    <dbReference type="NCBI Taxonomy" id="433724"/>
    <lineage>
        <taxon>unclassified sequences</taxon>
        <taxon>metagenomes</taxon>
        <taxon>organismal metagenomes</taxon>
    </lineage>
</organism>
<name>A0A5J4SDR6_9ZZZZ</name>
<gene>
    <name evidence="2" type="ORF">EZS27_008192</name>
</gene>
<dbReference type="AlphaFoldDB" id="A0A5J4SDR6"/>
<feature type="region of interest" description="Disordered" evidence="1">
    <location>
        <begin position="52"/>
        <end position="87"/>
    </location>
</feature>
<evidence type="ECO:0008006" key="3">
    <source>
        <dbReference type="Google" id="ProtNLM"/>
    </source>
</evidence>
<dbReference type="InterPro" id="IPR025591">
    <property type="entry name" value="RloB"/>
</dbReference>
<protein>
    <recommendedName>
        <fullName evidence="3">RloB domain-containing protein</fullName>
    </recommendedName>
</protein>
<dbReference type="Pfam" id="PF13707">
    <property type="entry name" value="RloB"/>
    <property type="match status" value="1"/>
</dbReference>
<reference evidence="2" key="1">
    <citation type="submission" date="2019-03" db="EMBL/GenBank/DDBJ databases">
        <title>Single cell metagenomics reveals metabolic interactions within the superorganism composed of flagellate Streblomastix strix and complex community of Bacteroidetes bacteria on its surface.</title>
        <authorList>
            <person name="Treitli S.C."/>
            <person name="Kolisko M."/>
            <person name="Husnik F."/>
            <person name="Keeling P."/>
            <person name="Hampl V."/>
        </authorList>
    </citation>
    <scope>NUCLEOTIDE SEQUENCE</scope>
    <source>
        <strain evidence="2">STM</strain>
    </source>
</reference>
<sequence>MGSSRHTKYSIFIICEGKNTEPHFFRSLQDELKDGKYNSDNAIIEIKPEPVIPENDITTPTDRGRYSAKPRRTKSKKKITSNDEKEDDVIKGTPPLNWVNEGIKDLRDGIDEVWVVFDKDGHPAVKEAFEAAKKDINGKHVNIAFSSICFEYYLLLHFEKIYTAFEKSECNEKQYIGSGRKKKSKTVSFHCMTKDAIAEKACEGNKCVNGYARSKGYWQESKTTVSTYDLVKDKLINGICNAVWLREQSNRYESGIAVYERNPYTTLDKLIERLIGYTYLCLGDKHTIINVEIERQSMGKIKFENKGKNAVVIPPFNKTDGNNCSPIGEQYLLYPGDKYLVPLSDCCNNDIYVLTFENKRFLFHTF</sequence>
<comment type="caution">
    <text evidence="2">The sequence shown here is derived from an EMBL/GenBank/DDBJ whole genome shotgun (WGS) entry which is preliminary data.</text>
</comment>
<feature type="compositionally biased region" description="Basic residues" evidence="1">
    <location>
        <begin position="66"/>
        <end position="79"/>
    </location>
</feature>
<dbReference type="EMBL" id="SNRY01000231">
    <property type="protein sequence ID" value="KAA6344177.1"/>
    <property type="molecule type" value="Genomic_DNA"/>
</dbReference>
<evidence type="ECO:0000313" key="2">
    <source>
        <dbReference type="EMBL" id="KAA6344177.1"/>
    </source>
</evidence>
<accession>A0A5J4SDR6</accession>